<gene>
    <name evidence="2" type="ORF">D8M06_12905</name>
</gene>
<protein>
    <submittedName>
        <fullName evidence="2">Uncharacterized protein</fullName>
    </submittedName>
</protein>
<keyword evidence="1" id="KW-0472">Membrane</keyword>
<evidence type="ECO:0000256" key="1">
    <source>
        <dbReference type="SAM" id="Phobius"/>
    </source>
</evidence>
<keyword evidence="1" id="KW-1133">Transmembrane helix</keyword>
<accession>A0A494ZZE0</accession>
<evidence type="ECO:0000313" key="3">
    <source>
        <dbReference type="Proteomes" id="UP000269301"/>
    </source>
</evidence>
<feature type="transmembrane region" description="Helical" evidence="1">
    <location>
        <begin position="6"/>
        <end position="25"/>
    </location>
</feature>
<dbReference type="Proteomes" id="UP000269301">
    <property type="component" value="Unassembled WGS sequence"/>
</dbReference>
<name>A0A494ZZE0_9BACI</name>
<evidence type="ECO:0000313" key="2">
    <source>
        <dbReference type="EMBL" id="RKQ32277.1"/>
    </source>
</evidence>
<dbReference type="EMBL" id="RBZP01000011">
    <property type="protein sequence ID" value="RKQ32277.1"/>
    <property type="molecule type" value="Genomic_DNA"/>
</dbReference>
<reference evidence="2 3" key="1">
    <citation type="journal article" date="2016" name="Int. J. Syst. Evol. Microbiol.">
        <title>Oceanobacillus halophilus sp. nov., a novel moderately halophilic bacterium from a hypersaline lake.</title>
        <authorList>
            <person name="Amoozegar M.A."/>
            <person name="Bagheri M."/>
            <person name="Makhdoumi A."/>
            <person name="Nikou M.M."/>
            <person name="Fazeli S.A.S."/>
            <person name="Schumann P."/>
            <person name="Sproer C."/>
            <person name="Sanchez-Porro C."/>
            <person name="Ventosa A."/>
        </authorList>
    </citation>
    <scope>NUCLEOTIDE SEQUENCE [LARGE SCALE GENOMIC DNA]</scope>
    <source>
        <strain evidence="2 3">DSM 23996</strain>
    </source>
</reference>
<organism evidence="2 3">
    <name type="scientific">Oceanobacillus halophilus</name>
    <dbReference type="NCBI Taxonomy" id="930130"/>
    <lineage>
        <taxon>Bacteria</taxon>
        <taxon>Bacillati</taxon>
        <taxon>Bacillota</taxon>
        <taxon>Bacilli</taxon>
        <taxon>Bacillales</taxon>
        <taxon>Bacillaceae</taxon>
        <taxon>Oceanobacillus</taxon>
    </lineage>
</organism>
<keyword evidence="1" id="KW-0812">Transmembrane</keyword>
<dbReference type="AlphaFoldDB" id="A0A494ZZE0"/>
<comment type="caution">
    <text evidence="2">The sequence shown here is derived from an EMBL/GenBank/DDBJ whole genome shotgun (WGS) entry which is preliminary data.</text>
</comment>
<proteinExistence type="predicted"/>
<sequence>METKRYNGSSVIFSILGSFTAGYVFKRYLSPQQSGTKLLEKLKAAERKLYLDGKKRADIFKDLKEDLETR</sequence>
<dbReference type="RefSeq" id="WP_121204822.1">
    <property type="nucleotide sequence ID" value="NZ_RBZP01000011.1"/>
</dbReference>
<keyword evidence="3" id="KW-1185">Reference proteome</keyword>